<reference evidence="2 3" key="1">
    <citation type="journal article" date="2011" name="Front. Microbiol.">
        <title>Genomic signatures of strain selection and enhancement in Bacillus atrophaeus var. globigii, a historical biowarfare simulant.</title>
        <authorList>
            <person name="Gibbons H.S."/>
            <person name="Broomall S.M."/>
            <person name="McNew L.A."/>
            <person name="Daligault H."/>
            <person name="Chapman C."/>
            <person name="Bruce D."/>
            <person name="Karavis M."/>
            <person name="Krepps M."/>
            <person name="McGregor P.A."/>
            <person name="Hong C."/>
            <person name="Park K.H."/>
            <person name="Akmal A."/>
            <person name="Feldman A."/>
            <person name="Lin J.S."/>
            <person name="Chang W.E."/>
            <person name="Higgs B.W."/>
            <person name="Demirev P."/>
            <person name="Lindquist J."/>
            <person name="Liem A."/>
            <person name="Fochler E."/>
            <person name="Read T.D."/>
            <person name="Tapia R."/>
            <person name="Johnson S."/>
            <person name="Bishop-Lilly K.A."/>
            <person name="Detter C."/>
            <person name="Han C."/>
            <person name="Sozhamannan S."/>
            <person name="Rosenzweig C.N."/>
            <person name="Skowronski E.W."/>
        </authorList>
    </citation>
    <scope>NUCLEOTIDE SEQUENCE [LARGE SCALE GENOMIC DNA]</scope>
    <source>
        <strain evidence="2 3">1942</strain>
    </source>
</reference>
<proteinExistence type="inferred from homology"/>
<dbReference type="Gene3D" id="3.40.50.450">
    <property type="match status" value="1"/>
</dbReference>
<evidence type="ECO:0000256" key="1">
    <source>
        <dbReference type="HAMAP-Rule" id="MF_01575"/>
    </source>
</evidence>
<dbReference type="GeneID" id="92917433"/>
<accession>A0ABM5LXZ2</accession>
<organism evidence="2 3">
    <name type="scientific">Bacillus atrophaeus (strain 1942)</name>
    <dbReference type="NCBI Taxonomy" id="720555"/>
    <lineage>
        <taxon>Bacteria</taxon>
        <taxon>Bacillati</taxon>
        <taxon>Bacillota</taxon>
        <taxon>Bacilli</taxon>
        <taxon>Bacillales</taxon>
        <taxon>Bacillaceae</taxon>
        <taxon>Bacillus</taxon>
    </lineage>
</organism>
<sequence>MKVLAVTGYKPFEIGIFKQDDKALVYIKKTIEKRLISLIDEGLEWVLISGQLGAELWTAEVAYMLREEYPELKVAVITPFYDQEKKWKEPNQELYEAVLAQADYEASLTHRPYESPLQFKQKNQFFIQKSDALMLLYDPETEGSPKYMLDAAEKRREKDGYPIYFITMDDLRATVEEEDSRYNM</sequence>
<dbReference type="SUPFAM" id="SSF102405">
    <property type="entry name" value="MCP/YpsA-like"/>
    <property type="match status" value="1"/>
</dbReference>
<keyword evidence="3" id="KW-1185">Reference proteome</keyword>
<name>A0ABM5LXZ2_BACA1</name>
<dbReference type="PIRSF" id="PIRSF021290">
    <property type="entry name" value="DUF1273"/>
    <property type="match status" value="1"/>
</dbReference>
<dbReference type="HAMAP" id="MF_01575">
    <property type="entry name" value="UPF0398"/>
    <property type="match status" value="1"/>
</dbReference>
<dbReference type="PANTHER" id="PTHR38440">
    <property type="entry name" value="UPF0398 PROTEIN YPSA"/>
    <property type="match status" value="1"/>
</dbReference>
<dbReference type="NCBIfam" id="NF010181">
    <property type="entry name" value="PRK13660.1"/>
    <property type="match status" value="1"/>
</dbReference>
<protein>
    <recommendedName>
        <fullName evidence="1">UPF0398 protein BATR1942_08950</fullName>
    </recommendedName>
</protein>
<dbReference type="EMBL" id="CP002207">
    <property type="protein sequence ID" value="ADP32723.1"/>
    <property type="molecule type" value="Genomic_DNA"/>
</dbReference>
<evidence type="ECO:0000313" key="2">
    <source>
        <dbReference type="EMBL" id="ADP32723.1"/>
    </source>
</evidence>
<gene>
    <name evidence="2" type="ordered locus">BATR1942_08950</name>
</gene>
<dbReference type="RefSeq" id="WP_003325662.1">
    <property type="nucleotide sequence ID" value="NC_014639.1"/>
</dbReference>
<dbReference type="InterPro" id="IPR010697">
    <property type="entry name" value="YspA"/>
</dbReference>
<dbReference type="Proteomes" id="UP000006867">
    <property type="component" value="Chromosome"/>
</dbReference>
<comment type="similarity">
    <text evidence="1">Belongs to the UPF0398 family.</text>
</comment>
<dbReference type="Pfam" id="PF06908">
    <property type="entry name" value="YpsA"/>
    <property type="match status" value="1"/>
</dbReference>
<evidence type="ECO:0000313" key="3">
    <source>
        <dbReference type="Proteomes" id="UP000006867"/>
    </source>
</evidence>
<dbReference type="PANTHER" id="PTHR38440:SF1">
    <property type="entry name" value="UPF0398 PROTEIN SPR0331"/>
    <property type="match status" value="1"/>
</dbReference>